<dbReference type="PANTHER" id="PTHR30154">
    <property type="entry name" value="LEUCINE-RESPONSIVE REGULATORY PROTEIN"/>
    <property type="match status" value="1"/>
</dbReference>
<dbReference type="Pfam" id="PF13412">
    <property type="entry name" value="HTH_24"/>
    <property type="match status" value="1"/>
</dbReference>
<dbReference type="PANTHER" id="PTHR30154:SF17">
    <property type="entry name" value="DNA-BINDING TRANSCRIPTIONAL ACTIVATOR DECR"/>
    <property type="match status" value="1"/>
</dbReference>
<dbReference type="CDD" id="cd00090">
    <property type="entry name" value="HTH_ARSR"/>
    <property type="match status" value="1"/>
</dbReference>
<keyword evidence="6" id="KW-1185">Reference proteome</keyword>
<dbReference type="EMBL" id="JAHWZX010000003">
    <property type="protein sequence ID" value="MBW4330200.1"/>
    <property type="molecule type" value="Genomic_DNA"/>
</dbReference>
<comment type="caution">
    <text evidence="5">The sequence shown here is derived from an EMBL/GenBank/DDBJ whole genome shotgun (WGS) entry which is preliminary data.</text>
</comment>
<dbReference type="PROSITE" id="PS00519">
    <property type="entry name" value="HTH_ASNC_1"/>
    <property type="match status" value="1"/>
</dbReference>
<accession>A0ABS6XJ32</accession>
<evidence type="ECO:0000256" key="1">
    <source>
        <dbReference type="ARBA" id="ARBA00023015"/>
    </source>
</evidence>
<keyword evidence="3" id="KW-0804">Transcription</keyword>
<dbReference type="InterPro" id="IPR019887">
    <property type="entry name" value="Tscrpt_reg_AsnC/Lrp_C"/>
</dbReference>
<protein>
    <submittedName>
        <fullName evidence="5">Lrp/AsnC family transcriptional regulator</fullName>
    </submittedName>
</protein>
<organism evidence="5 6">
    <name type="scientific">Stakelama flava</name>
    <dbReference type="NCBI Taxonomy" id="2860338"/>
    <lineage>
        <taxon>Bacteria</taxon>
        <taxon>Pseudomonadati</taxon>
        <taxon>Pseudomonadota</taxon>
        <taxon>Alphaproteobacteria</taxon>
        <taxon>Sphingomonadales</taxon>
        <taxon>Sphingomonadaceae</taxon>
        <taxon>Stakelama</taxon>
    </lineage>
</organism>
<evidence type="ECO:0000256" key="3">
    <source>
        <dbReference type="ARBA" id="ARBA00023163"/>
    </source>
</evidence>
<dbReference type="RefSeq" id="WP_219237303.1">
    <property type="nucleotide sequence ID" value="NZ_JAHWZX010000003.1"/>
</dbReference>
<evidence type="ECO:0000259" key="4">
    <source>
        <dbReference type="PROSITE" id="PS50956"/>
    </source>
</evidence>
<sequence>MSLNPRDRAILDMLQHSADTPVYEIAARVNLSSSACSRRIQQLRDQGYIKRTVALLDRGKLDVPMTVFVIVHARHSDAWLDRFREVLSAIPEIVECHRLAGDFDYLMKVIIPDIGCYDRVYKRLIAEIELADISAYISMETIKESSVLPLR</sequence>
<evidence type="ECO:0000313" key="6">
    <source>
        <dbReference type="Proteomes" id="UP001197214"/>
    </source>
</evidence>
<proteinExistence type="predicted"/>
<keyword evidence="1" id="KW-0805">Transcription regulation</keyword>
<feature type="domain" description="HTH asnC-type" evidence="4">
    <location>
        <begin position="3"/>
        <end position="64"/>
    </location>
</feature>
<dbReference type="PROSITE" id="PS50956">
    <property type="entry name" value="HTH_ASNC_2"/>
    <property type="match status" value="1"/>
</dbReference>
<dbReference type="InterPro" id="IPR019888">
    <property type="entry name" value="Tscrpt_reg_AsnC-like"/>
</dbReference>
<keyword evidence="2" id="KW-0238">DNA-binding</keyword>
<dbReference type="SMART" id="SM00344">
    <property type="entry name" value="HTH_ASNC"/>
    <property type="match status" value="1"/>
</dbReference>
<dbReference type="Proteomes" id="UP001197214">
    <property type="component" value="Unassembled WGS sequence"/>
</dbReference>
<reference evidence="5 6" key="1">
    <citation type="submission" date="2021-07" db="EMBL/GenBank/DDBJ databases">
        <title>Stakelama flava sp. nov., a novel endophytic bacterium isolated from branch of Kandelia candel.</title>
        <authorList>
            <person name="Tuo L."/>
        </authorList>
    </citation>
    <scope>NUCLEOTIDE SEQUENCE [LARGE SCALE GENOMIC DNA]</scope>
    <source>
        <strain evidence="5 6">CBK3Z-3</strain>
    </source>
</reference>
<dbReference type="InterPro" id="IPR011991">
    <property type="entry name" value="ArsR-like_HTH"/>
</dbReference>
<dbReference type="Pfam" id="PF01037">
    <property type="entry name" value="AsnC_trans_reg"/>
    <property type="match status" value="1"/>
</dbReference>
<evidence type="ECO:0000313" key="5">
    <source>
        <dbReference type="EMBL" id="MBW4330200.1"/>
    </source>
</evidence>
<dbReference type="InterPro" id="IPR019885">
    <property type="entry name" value="Tscrpt_reg_HTH_AsnC-type_CS"/>
</dbReference>
<evidence type="ECO:0000256" key="2">
    <source>
        <dbReference type="ARBA" id="ARBA00023125"/>
    </source>
</evidence>
<gene>
    <name evidence="5" type="ORF">KY084_04840</name>
</gene>
<dbReference type="InterPro" id="IPR000485">
    <property type="entry name" value="AsnC-type_HTH_dom"/>
</dbReference>
<name>A0ABS6XJ32_9SPHN</name>